<protein>
    <submittedName>
        <fullName evidence="3">NAD-dependent epimerase/dehydratase family protein</fullName>
    </submittedName>
</protein>
<comment type="caution">
    <text evidence="3">The sequence shown here is derived from an EMBL/GenBank/DDBJ whole genome shotgun (WGS) entry which is preliminary data.</text>
</comment>
<accession>A0ABT5BQE6</accession>
<gene>
    <name evidence="3" type="ORF">POL72_01385</name>
</gene>
<dbReference type="Proteomes" id="UP001217485">
    <property type="component" value="Unassembled WGS sequence"/>
</dbReference>
<evidence type="ECO:0000259" key="2">
    <source>
        <dbReference type="Pfam" id="PF01370"/>
    </source>
</evidence>
<dbReference type="InterPro" id="IPR036291">
    <property type="entry name" value="NAD(P)-bd_dom_sf"/>
</dbReference>
<keyword evidence="4" id="KW-1185">Reference proteome</keyword>
<evidence type="ECO:0000313" key="3">
    <source>
        <dbReference type="EMBL" id="MDC0676374.1"/>
    </source>
</evidence>
<dbReference type="SUPFAM" id="SSF51735">
    <property type="entry name" value="NAD(P)-binding Rossmann-fold domains"/>
    <property type="match status" value="1"/>
</dbReference>
<dbReference type="PANTHER" id="PTHR43245:SF52">
    <property type="entry name" value="NAD-DEPENDENT EPIMERASE_DEHYDRATASE"/>
    <property type="match status" value="1"/>
</dbReference>
<proteinExistence type="predicted"/>
<dbReference type="PANTHER" id="PTHR43245">
    <property type="entry name" value="BIFUNCTIONAL POLYMYXIN RESISTANCE PROTEIN ARNA"/>
    <property type="match status" value="1"/>
</dbReference>
<feature type="region of interest" description="Disordered" evidence="1">
    <location>
        <begin position="1"/>
        <end position="63"/>
    </location>
</feature>
<reference evidence="3 4" key="1">
    <citation type="submission" date="2023-01" db="EMBL/GenBank/DDBJ databases">
        <title>Minimal conservation of predation-associated metabolite biosynthetic gene clusters underscores biosynthetic potential of Myxococcota including descriptions for ten novel species: Archangium lansinium sp. nov., Myxococcus landrumus sp. nov., Nannocystis bai.</title>
        <authorList>
            <person name="Ahearne A."/>
            <person name="Stevens C."/>
            <person name="Dowd S."/>
        </authorList>
    </citation>
    <scope>NUCLEOTIDE SEQUENCE [LARGE SCALE GENOMIC DNA]</scope>
    <source>
        <strain evidence="3 4">WIWO2</strain>
    </source>
</reference>
<dbReference type="EMBL" id="JAQNDK010000001">
    <property type="protein sequence ID" value="MDC0676374.1"/>
    <property type="molecule type" value="Genomic_DNA"/>
</dbReference>
<evidence type="ECO:0000313" key="4">
    <source>
        <dbReference type="Proteomes" id="UP001217485"/>
    </source>
</evidence>
<feature type="domain" description="NAD-dependent epimerase/dehydratase" evidence="2">
    <location>
        <begin position="67"/>
        <end position="293"/>
    </location>
</feature>
<dbReference type="InterPro" id="IPR050177">
    <property type="entry name" value="Lipid_A_modif_metabolic_enz"/>
</dbReference>
<dbReference type="Pfam" id="PF01370">
    <property type="entry name" value="Epimerase"/>
    <property type="match status" value="1"/>
</dbReference>
<feature type="compositionally biased region" description="Basic and acidic residues" evidence="1">
    <location>
        <begin position="1"/>
        <end position="17"/>
    </location>
</feature>
<dbReference type="Gene3D" id="3.40.50.720">
    <property type="entry name" value="NAD(P)-binding Rossmann-like Domain"/>
    <property type="match status" value="1"/>
</dbReference>
<feature type="compositionally biased region" description="Low complexity" evidence="1">
    <location>
        <begin position="29"/>
        <end position="63"/>
    </location>
</feature>
<name>A0ABT5BQE6_9BACT</name>
<organism evidence="3 4">
    <name type="scientific">Sorangium atrum</name>
    <dbReference type="NCBI Taxonomy" id="2995308"/>
    <lineage>
        <taxon>Bacteria</taxon>
        <taxon>Pseudomonadati</taxon>
        <taxon>Myxococcota</taxon>
        <taxon>Polyangia</taxon>
        <taxon>Polyangiales</taxon>
        <taxon>Polyangiaceae</taxon>
        <taxon>Sorangium</taxon>
    </lineage>
</organism>
<dbReference type="RefSeq" id="WP_272093100.1">
    <property type="nucleotide sequence ID" value="NZ_JAQNDK010000001.1"/>
</dbReference>
<evidence type="ECO:0000256" key="1">
    <source>
        <dbReference type="SAM" id="MobiDB-lite"/>
    </source>
</evidence>
<sequence>MAPTSEHPEAAAHDAAERSSTAGADHAEPASSAGAATTGGSEPPASAAAESSPTSRRASPSSRGRVIALTGAASFLGRNLIGILEEDPRIARVVAIDIKRPDTGGSKLRMHTVDLTEPASEERVAEVLAAEQVDTLVHLCFLSSPTPATAWAHELESVGTMHLLHGARQASLRKLILWSQTILYGAHPTNPNFLTEKHPLRADPDERFFADKMAAERELNAFGAKAKGTTVTILRTAPILGPTVQNYVTRFLARRLVMTMLGFDPLWQFIHEVDAIAAFKLAIDSDFPGTFNIVGDGVLPLSTIVRLAGRTAVPVLHSAAGPLVSALWAAHAAIAPPGFLRYLRYLCVADGEKAAQVMGFRPVYTTREALLDYTSAQRLRDVRLLQETPA</sequence>
<dbReference type="InterPro" id="IPR001509">
    <property type="entry name" value="Epimerase_deHydtase"/>
</dbReference>